<evidence type="ECO:0000313" key="2">
    <source>
        <dbReference type="EMBL" id="CAG2192501.1"/>
    </source>
</evidence>
<evidence type="ECO:0000313" key="3">
    <source>
        <dbReference type="Proteomes" id="UP000683360"/>
    </source>
</evidence>
<name>A0A8S3QD73_MYTED</name>
<dbReference type="InterPro" id="IPR015943">
    <property type="entry name" value="WD40/YVTN_repeat-like_dom_sf"/>
</dbReference>
<dbReference type="Proteomes" id="UP000683360">
    <property type="component" value="Unassembled WGS sequence"/>
</dbReference>
<dbReference type="AlphaFoldDB" id="A0A8S3QD73"/>
<dbReference type="EMBL" id="CAJPWZ010000402">
    <property type="protein sequence ID" value="CAG2192501.1"/>
    <property type="molecule type" value="Genomic_DNA"/>
</dbReference>
<protein>
    <recommendedName>
        <fullName evidence="1">SMP-30/Gluconolactonase/LRE-like region domain-containing protein</fullName>
    </recommendedName>
</protein>
<organism evidence="2 3">
    <name type="scientific">Mytilus edulis</name>
    <name type="common">Blue mussel</name>
    <dbReference type="NCBI Taxonomy" id="6550"/>
    <lineage>
        <taxon>Eukaryota</taxon>
        <taxon>Metazoa</taxon>
        <taxon>Spiralia</taxon>
        <taxon>Lophotrochozoa</taxon>
        <taxon>Mollusca</taxon>
        <taxon>Bivalvia</taxon>
        <taxon>Autobranchia</taxon>
        <taxon>Pteriomorphia</taxon>
        <taxon>Mytilida</taxon>
        <taxon>Mytiloidea</taxon>
        <taxon>Mytilidae</taxon>
        <taxon>Mytilinae</taxon>
        <taxon>Mytilus</taxon>
    </lineage>
</organism>
<dbReference type="InterPro" id="IPR013658">
    <property type="entry name" value="SGL"/>
</dbReference>
<sequence>MNKDNILHSLIQGETLNYRVLNYKINTAIQNITFDIKCFGEIYFETEPCDIVLSRNKTKQAQILVPDVTTSSLDNIKLQKSRQIDMQGTNICGCCILPNGKLAFTYFCDMMVKVFNIDGSKVNEIKMPSNVYDIVYIRADNTLAVSSGTSRKRCVTILDFEKEQIKKTVLLESSNFGISLKKNKLVCSSKNKGILMIDPTDSTTTTIVRAEMQNDCYTATFDDKIYHSNPTTNAVECFSLRGKLRWTFKNKSVLKNPRGIAVDKDGNVYVAGMNSQNVLSISPDGKQHKIVLGASDGLNNPTSLCYSKSKKQLLVANCDYDAHLFDFI</sequence>
<comment type="caution">
    <text evidence="2">The sequence shown here is derived from an EMBL/GenBank/DDBJ whole genome shotgun (WGS) entry which is preliminary data.</text>
</comment>
<dbReference type="SUPFAM" id="SSF101898">
    <property type="entry name" value="NHL repeat"/>
    <property type="match status" value="1"/>
</dbReference>
<gene>
    <name evidence="2" type="ORF">MEDL_7655</name>
</gene>
<dbReference type="Gene3D" id="2.40.10.500">
    <property type="match status" value="1"/>
</dbReference>
<dbReference type="PANTHER" id="PTHR47197">
    <property type="entry name" value="PROTEIN NIRF"/>
    <property type="match status" value="1"/>
</dbReference>
<keyword evidence="3" id="KW-1185">Reference proteome</keyword>
<feature type="domain" description="SMP-30/Gluconolactonase/LRE-like region" evidence="1">
    <location>
        <begin position="197"/>
        <end position="315"/>
    </location>
</feature>
<accession>A0A8S3QD73</accession>
<dbReference type="OrthoDB" id="6127955at2759"/>
<evidence type="ECO:0000259" key="1">
    <source>
        <dbReference type="Pfam" id="PF08450"/>
    </source>
</evidence>
<dbReference type="InterPro" id="IPR051200">
    <property type="entry name" value="Host-pathogen_enzymatic-act"/>
</dbReference>
<dbReference type="Pfam" id="PF08450">
    <property type="entry name" value="SGL"/>
    <property type="match status" value="1"/>
</dbReference>
<proteinExistence type="predicted"/>
<reference evidence="2" key="1">
    <citation type="submission" date="2021-03" db="EMBL/GenBank/DDBJ databases">
        <authorList>
            <person name="Bekaert M."/>
        </authorList>
    </citation>
    <scope>NUCLEOTIDE SEQUENCE</scope>
</reference>
<dbReference type="Gene3D" id="2.130.10.10">
    <property type="entry name" value="YVTN repeat-like/Quinoprotein amine dehydrogenase"/>
    <property type="match status" value="1"/>
</dbReference>
<dbReference type="PANTHER" id="PTHR47197:SF3">
    <property type="entry name" value="DIHYDRO-HEME D1 DEHYDROGENASE"/>
    <property type="match status" value="1"/>
</dbReference>